<dbReference type="Pfam" id="PF03432">
    <property type="entry name" value="Relaxase"/>
    <property type="match status" value="1"/>
</dbReference>
<comment type="caution">
    <text evidence="3">The sequence shown here is derived from an EMBL/GenBank/DDBJ whole genome shotgun (WGS) entry which is preliminary data.</text>
</comment>
<feature type="domain" description="MobA/VirD2-like nuclease" evidence="2">
    <location>
        <begin position="77"/>
        <end position="179"/>
    </location>
</feature>
<organism evidence="3 4">
    <name type="scientific">Pseudonocardia xishanensis</name>
    <dbReference type="NCBI Taxonomy" id="630995"/>
    <lineage>
        <taxon>Bacteria</taxon>
        <taxon>Bacillati</taxon>
        <taxon>Actinomycetota</taxon>
        <taxon>Actinomycetes</taxon>
        <taxon>Pseudonocardiales</taxon>
        <taxon>Pseudonocardiaceae</taxon>
        <taxon>Pseudonocardia</taxon>
    </lineage>
</organism>
<evidence type="ECO:0000313" key="4">
    <source>
        <dbReference type="Proteomes" id="UP001501598"/>
    </source>
</evidence>
<feature type="compositionally biased region" description="Basic and acidic residues" evidence="1">
    <location>
        <begin position="194"/>
        <end position="209"/>
    </location>
</feature>
<evidence type="ECO:0000259" key="2">
    <source>
        <dbReference type="Pfam" id="PF03432"/>
    </source>
</evidence>
<dbReference type="EMBL" id="BAABGT010000086">
    <property type="protein sequence ID" value="GAA4554729.1"/>
    <property type="molecule type" value="Genomic_DNA"/>
</dbReference>
<keyword evidence="4" id="KW-1185">Reference proteome</keyword>
<evidence type="ECO:0000256" key="1">
    <source>
        <dbReference type="SAM" id="MobiDB-lite"/>
    </source>
</evidence>
<feature type="compositionally biased region" description="Low complexity" evidence="1">
    <location>
        <begin position="459"/>
        <end position="469"/>
    </location>
</feature>
<accession>A0ABP8RZW0</accession>
<feature type="region of interest" description="Disordered" evidence="1">
    <location>
        <begin position="190"/>
        <end position="209"/>
    </location>
</feature>
<sequence length="510" mass="54869">MIAKISRGWRVGGLVRYLMGPGRFNEHTNQHVIASWDGAPAMHQPSLLPSGEFDVSDLSDELADPALAAGIPQTEPVREEGRRVPRGPVWHCSLRNSADDRPLTDEEWAEVVEELMERTGIATAGDLGACRWVAIRHADDHVHIAAMLVRQDNGRKVHPRNDFLRAREVCRDAEERLGLTRTAAIDRTTAEPATRAEMEKAARRGDSETSREWLRRAARVAAVQAQDPEDFFRRLADLGAVVRPKELPPGQLVGYAVAAPGDETLEGLPVWYSGRRLARDLALPQLLRRWASATPQATIAPAAGERSQVGRAERDAAVTEAISAVEHATATIAAGGRDAVPSVAHAAGDMLSAVCAVTERGRGVAPVPWSAADVFDRAARTPGQGQPNRWAPVASQLRSAAWRLVAVRAVTGKNGDSGVGQLVLALASLAAEIAAFREQERCVAQAGAARRSAHLLRQPRAARPAGAAGTHPQQGSRGTGRRSMTAEPVAPRTQDKTSVEDVNGSRGRRR</sequence>
<name>A0ABP8RZW0_9PSEU</name>
<reference evidence="4" key="1">
    <citation type="journal article" date="2019" name="Int. J. Syst. Evol. Microbiol.">
        <title>The Global Catalogue of Microorganisms (GCM) 10K type strain sequencing project: providing services to taxonomists for standard genome sequencing and annotation.</title>
        <authorList>
            <consortium name="The Broad Institute Genomics Platform"/>
            <consortium name="The Broad Institute Genome Sequencing Center for Infectious Disease"/>
            <person name="Wu L."/>
            <person name="Ma J."/>
        </authorList>
    </citation>
    <scope>NUCLEOTIDE SEQUENCE [LARGE SCALE GENOMIC DNA]</scope>
    <source>
        <strain evidence="4">JCM 17906</strain>
    </source>
</reference>
<proteinExistence type="predicted"/>
<feature type="region of interest" description="Disordered" evidence="1">
    <location>
        <begin position="450"/>
        <end position="510"/>
    </location>
</feature>
<dbReference type="InterPro" id="IPR005094">
    <property type="entry name" value="Endonuclease_MobA/VirD2"/>
</dbReference>
<evidence type="ECO:0000313" key="3">
    <source>
        <dbReference type="EMBL" id="GAA4554729.1"/>
    </source>
</evidence>
<protein>
    <submittedName>
        <fullName evidence="3">Relaxase/mobilization nuclease domain-containing protein</fullName>
    </submittedName>
</protein>
<gene>
    <name evidence="3" type="ORF">GCM10023175_53290</name>
</gene>
<dbReference type="RefSeq" id="WP_345424305.1">
    <property type="nucleotide sequence ID" value="NZ_BAABGT010000086.1"/>
</dbReference>
<dbReference type="Proteomes" id="UP001501598">
    <property type="component" value="Unassembled WGS sequence"/>
</dbReference>